<feature type="transmembrane region" description="Helical" evidence="8">
    <location>
        <begin position="115"/>
        <end position="139"/>
    </location>
</feature>
<evidence type="ECO:0000313" key="12">
    <source>
        <dbReference type="Proteomes" id="UP001372834"/>
    </source>
</evidence>
<dbReference type="GO" id="GO:0015347">
    <property type="term" value="F:sodium-independent organic anion transmembrane transporter activity"/>
    <property type="evidence" value="ECO:0007669"/>
    <property type="project" value="TreeGrafter"/>
</dbReference>
<dbReference type="InterPro" id="IPR020846">
    <property type="entry name" value="MFS_dom"/>
</dbReference>
<dbReference type="Gene3D" id="1.20.1250.20">
    <property type="entry name" value="MFS general substrate transporter like domains"/>
    <property type="match status" value="1"/>
</dbReference>
<comment type="caution">
    <text evidence="8">Lacks conserved residue(s) required for the propagation of feature annotation.</text>
</comment>
<keyword evidence="3" id="KW-1003">Cell membrane</keyword>
<feature type="transmembrane region" description="Helical" evidence="8">
    <location>
        <begin position="57"/>
        <end position="74"/>
    </location>
</feature>
<dbReference type="PANTHER" id="PTHR11388">
    <property type="entry name" value="ORGANIC ANION TRANSPORTER"/>
    <property type="match status" value="1"/>
</dbReference>
<keyword evidence="6 8" id="KW-0472">Membrane</keyword>
<evidence type="ECO:0000256" key="4">
    <source>
        <dbReference type="ARBA" id="ARBA00022692"/>
    </source>
</evidence>
<dbReference type="NCBIfam" id="TIGR00805">
    <property type="entry name" value="oat"/>
    <property type="match status" value="1"/>
</dbReference>
<dbReference type="InterPro" id="IPR004156">
    <property type="entry name" value="OATP"/>
</dbReference>
<dbReference type="Pfam" id="PF07648">
    <property type="entry name" value="Kazal_2"/>
    <property type="match status" value="1"/>
</dbReference>
<comment type="caution">
    <text evidence="11">The sequence shown here is derived from an EMBL/GenBank/DDBJ whole genome shotgun (WGS) entry which is preliminary data.</text>
</comment>
<evidence type="ECO:0000313" key="11">
    <source>
        <dbReference type="EMBL" id="KAK6617800.1"/>
    </source>
</evidence>
<reference evidence="11 12" key="1">
    <citation type="submission" date="2023-10" db="EMBL/GenBank/DDBJ databases">
        <title>Genomes of two closely related lineages of the louse Polyplax serrata with different host specificities.</title>
        <authorList>
            <person name="Martinu J."/>
            <person name="Tarabai H."/>
            <person name="Stefka J."/>
            <person name="Hypsa V."/>
        </authorList>
    </citation>
    <scope>NUCLEOTIDE SEQUENCE [LARGE SCALE GENOMIC DNA]</scope>
    <source>
        <strain evidence="11">HR10_N</strain>
    </source>
</reference>
<keyword evidence="7" id="KW-1015">Disulfide bond</keyword>
<dbReference type="InterPro" id="IPR036058">
    <property type="entry name" value="Kazal_dom_sf"/>
</dbReference>
<feature type="transmembrane region" description="Helical" evidence="8">
    <location>
        <begin position="151"/>
        <end position="171"/>
    </location>
</feature>
<dbReference type="GO" id="GO:0043252">
    <property type="term" value="P:sodium-independent organic anion transport"/>
    <property type="evidence" value="ECO:0007669"/>
    <property type="project" value="TreeGrafter"/>
</dbReference>
<dbReference type="SUPFAM" id="SSF100895">
    <property type="entry name" value="Kazal-type serine protease inhibitors"/>
    <property type="match status" value="1"/>
</dbReference>
<keyword evidence="8" id="KW-0406">Ion transport</keyword>
<feature type="domain" description="Major facilitator superfamily (MFS) profile" evidence="9">
    <location>
        <begin position="1"/>
        <end position="583"/>
    </location>
</feature>
<dbReference type="InterPro" id="IPR002350">
    <property type="entry name" value="Kazal_dom"/>
</dbReference>
<dbReference type="GO" id="GO:0016323">
    <property type="term" value="C:basolateral plasma membrane"/>
    <property type="evidence" value="ECO:0007669"/>
    <property type="project" value="TreeGrafter"/>
</dbReference>
<evidence type="ECO:0000256" key="8">
    <source>
        <dbReference type="RuleBase" id="RU362056"/>
    </source>
</evidence>
<feature type="transmembrane region" description="Helical" evidence="8">
    <location>
        <begin position="473"/>
        <end position="496"/>
    </location>
</feature>
<dbReference type="PANTHER" id="PTHR11388:SF100">
    <property type="entry name" value="SOLUTE CARRIER ORGANIC ANION TRANSPORTER FAMILY MEMBER 4A1"/>
    <property type="match status" value="1"/>
</dbReference>
<feature type="transmembrane region" description="Helical" evidence="8">
    <location>
        <begin position="338"/>
        <end position="359"/>
    </location>
</feature>
<dbReference type="InterPro" id="IPR036259">
    <property type="entry name" value="MFS_trans_sf"/>
</dbReference>
<feature type="transmembrane region" description="Helical" evidence="8">
    <location>
        <begin position="302"/>
        <end position="326"/>
    </location>
</feature>
<dbReference type="PROSITE" id="PS50850">
    <property type="entry name" value="MFS"/>
    <property type="match status" value="1"/>
</dbReference>
<feature type="transmembrane region" description="Helical" evidence="8">
    <location>
        <begin position="197"/>
        <end position="218"/>
    </location>
</feature>
<keyword evidence="4 8" id="KW-0812">Transmembrane</keyword>
<evidence type="ECO:0000259" key="9">
    <source>
        <dbReference type="PROSITE" id="PS50850"/>
    </source>
</evidence>
<accession>A0AAN8NQS2</accession>
<comment type="subcellular location">
    <subcellularLocation>
        <location evidence="1 8">Cell membrane</location>
        <topology evidence="1 8">Multi-pass membrane protein</topology>
    </subcellularLocation>
</comment>
<dbReference type="Proteomes" id="UP001372834">
    <property type="component" value="Unassembled WGS sequence"/>
</dbReference>
<feature type="transmembrane region" description="Helical" evidence="8">
    <location>
        <begin position="26"/>
        <end position="45"/>
    </location>
</feature>
<protein>
    <recommendedName>
        <fullName evidence="8">Solute carrier organic anion transporter family member</fullName>
    </recommendedName>
</protein>
<evidence type="ECO:0000256" key="1">
    <source>
        <dbReference type="ARBA" id="ARBA00004651"/>
    </source>
</evidence>
<evidence type="ECO:0000256" key="7">
    <source>
        <dbReference type="ARBA" id="ARBA00023157"/>
    </source>
</evidence>
<dbReference type="EMBL" id="JAWJWE010000043">
    <property type="protein sequence ID" value="KAK6617800.1"/>
    <property type="molecule type" value="Genomic_DNA"/>
</dbReference>
<sequence length="627" mass="68871">MVVNGFVNVVITTIERRFGLRSSETGLVAGGYDIASFICLVPVTYYGGRMDASKPRWIGYGILVIALGSFMFALPHFTVSAYRGIQQDLNVCQQNSTNPADCPTNSNQEYLSMNLWLFVLSQLLTGAGAAPLYTLGVTYLDENVTKKMSSVYLGIYYTLSLIGPAVGYLLGGELLKIYTDFLTNDPNEFGLTQNSNVWVGAWWIGFLLSGFICLLIAIPIMSFPPALPGASTIQTEKVSEAHGNSQFEAFRKLREIPRAFRDLVVNPTFSFLNLAGASEGFLISGFAAFMPKLIENEFSISASFAAILMGVITVPAGGGGTFLGGYLVKRLDLKCAGIIKLCMISTVLSMVFISCFFLTCPNLRFAGLNVPYADSDSISLSSECNSDCGCSLYEYDPVCGVDDITYYSPCHAGCKKEFMRDEYKVYKECSCIKKPSNVSAVPDMFRTLNGSSLSDVWTGFEAKNVTCRTQCGYLWYFVVLSFFVMVFTFLATMPALSATLRCVQDEQRSFALGIQWIVVRIFGTIPSPMIFGLIIDKTCVLWQSDCYGQGSCLAYDNTYMSRYMLGIAVIGKACSLLFFFCSWWFYVPPIQDASDGKKVEPQGKVPAIGDTRNGVNGGPVSIHYEDL</sequence>
<dbReference type="SUPFAM" id="SSF103473">
    <property type="entry name" value="MFS general substrate transporter"/>
    <property type="match status" value="2"/>
</dbReference>
<comment type="similarity">
    <text evidence="2 8">Belongs to the organo anion transporter (TC 2.A.60) family.</text>
</comment>
<feature type="transmembrane region" description="Helical" evidence="8">
    <location>
        <begin position="563"/>
        <end position="587"/>
    </location>
</feature>
<name>A0AAN8NQS2_POLSC</name>
<dbReference type="GO" id="GO:0006811">
    <property type="term" value="P:monoatomic ion transport"/>
    <property type="evidence" value="ECO:0007669"/>
    <property type="project" value="UniProtKB-KW"/>
</dbReference>
<dbReference type="AlphaFoldDB" id="A0AAN8NQS2"/>
<evidence type="ECO:0000259" key="10">
    <source>
        <dbReference type="PROSITE" id="PS51465"/>
    </source>
</evidence>
<keyword evidence="8" id="KW-0813">Transport</keyword>
<dbReference type="Pfam" id="PF03137">
    <property type="entry name" value="OATP"/>
    <property type="match status" value="1"/>
</dbReference>
<dbReference type="PROSITE" id="PS51465">
    <property type="entry name" value="KAZAL_2"/>
    <property type="match status" value="1"/>
</dbReference>
<feature type="transmembrane region" description="Helical" evidence="8">
    <location>
        <begin position="517"/>
        <end position="535"/>
    </location>
</feature>
<proteinExistence type="inferred from homology"/>
<evidence type="ECO:0000256" key="2">
    <source>
        <dbReference type="ARBA" id="ARBA00009657"/>
    </source>
</evidence>
<evidence type="ECO:0000256" key="5">
    <source>
        <dbReference type="ARBA" id="ARBA00022989"/>
    </source>
</evidence>
<dbReference type="CDD" id="cd17403">
    <property type="entry name" value="MFS_SLCO4_OATP4"/>
    <property type="match status" value="1"/>
</dbReference>
<gene>
    <name evidence="11" type="ORF">RUM43_014028</name>
</gene>
<feature type="transmembrane region" description="Helical" evidence="8">
    <location>
        <begin position="271"/>
        <end position="290"/>
    </location>
</feature>
<evidence type="ECO:0000256" key="6">
    <source>
        <dbReference type="ARBA" id="ARBA00023136"/>
    </source>
</evidence>
<feature type="domain" description="Kazal-like" evidence="10">
    <location>
        <begin position="378"/>
        <end position="433"/>
    </location>
</feature>
<evidence type="ECO:0000256" key="3">
    <source>
        <dbReference type="ARBA" id="ARBA00022475"/>
    </source>
</evidence>
<keyword evidence="5 8" id="KW-1133">Transmembrane helix</keyword>
<organism evidence="11 12">
    <name type="scientific">Polyplax serrata</name>
    <name type="common">Common mouse louse</name>
    <dbReference type="NCBI Taxonomy" id="468196"/>
    <lineage>
        <taxon>Eukaryota</taxon>
        <taxon>Metazoa</taxon>
        <taxon>Ecdysozoa</taxon>
        <taxon>Arthropoda</taxon>
        <taxon>Hexapoda</taxon>
        <taxon>Insecta</taxon>
        <taxon>Pterygota</taxon>
        <taxon>Neoptera</taxon>
        <taxon>Paraneoptera</taxon>
        <taxon>Psocodea</taxon>
        <taxon>Troctomorpha</taxon>
        <taxon>Phthiraptera</taxon>
        <taxon>Anoplura</taxon>
        <taxon>Polyplacidae</taxon>
        <taxon>Polyplax</taxon>
    </lineage>
</organism>